<keyword evidence="3 6" id="KW-0812">Transmembrane</keyword>
<evidence type="ECO:0000313" key="9">
    <source>
        <dbReference type="Proteomes" id="UP001141619"/>
    </source>
</evidence>
<gene>
    <name evidence="8" type="ORF">NYP16_01220</name>
</gene>
<dbReference type="PANTHER" id="PTHR30485:SF2">
    <property type="entry name" value="BLL0597 PROTEIN"/>
    <property type="match status" value="1"/>
</dbReference>
<name>A0A9X3TVZ7_9PROT</name>
<proteinExistence type="predicted"/>
<dbReference type="Pfam" id="PF01292">
    <property type="entry name" value="Ni_hydr_CYTB"/>
    <property type="match status" value="1"/>
</dbReference>
<evidence type="ECO:0000259" key="7">
    <source>
        <dbReference type="Pfam" id="PF01292"/>
    </source>
</evidence>
<feature type="domain" description="Cytochrome b561 bacterial/Ni-hydrogenase" evidence="7">
    <location>
        <begin position="11"/>
        <end position="183"/>
    </location>
</feature>
<evidence type="ECO:0000256" key="5">
    <source>
        <dbReference type="ARBA" id="ARBA00023136"/>
    </source>
</evidence>
<dbReference type="RefSeq" id="WP_274942284.1">
    <property type="nucleotide sequence ID" value="NZ_JANWOI010000001.1"/>
</dbReference>
<dbReference type="GO" id="GO:0020037">
    <property type="term" value="F:heme binding"/>
    <property type="evidence" value="ECO:0007669"/>
    <property type="project" value="TreeGrafter"/>
</dbReference>
<comment type="caution">
    <text evidence="8">The sequence shown here is derived from an EMBL/GenBank/DDBJ whole genome shotgun (WGS) entry which is preliminary data.</text>
</comment>
<keyword evidence="2" id="KW-1003">Cell membrane</keyword>
<keyword evidence="5 6" id="KW-0472">Membrane</keyword>
<feature type="transmembrane region" description="Helical" evidence="6">
    <location>
        <begin position="40"/>
        <end position="61"/>
    </location>
</feature>
<feature type="transmembrane region" description="Helical" evidence="6">
    <location>
        <begin position="150"/>
        <end position="170"/>
    </location>
</feature>
<sequence>MTGPQVKIRIWDAPVRIFHWSIVGLMGLSWWSVEQGDMELHQWSGITVLTLVLARILWGFYGSSTARFRHFLVGPGRMIMYLSAIAARKVPPVAGHTPTGGWMIVLLLLLILLQPTLGLFATDDILFEGPLYGFVSQELSYTLTALHKSLFNILLVSAGLHILAALYYQFILREKIIPPMVTGWRLWHAPLPRPLQFINPLWALLTLGIVGAVVYQVILSS</sequence>
<dbReference type="PANTHER" id="PTHR30485">
    <property type="entry name" value="NI/FE-HYDROGENASE 1 B-TYPE CYTOCHROME SUBUNIT"/>
    <property type="match status" value="1"/>
</dbReference>
<accession>A0A9X3TVZ7</accession>
<dbReference type="EMBL" id="JANWOI010000001">
    <property type="protein sequence ID" value="MDA5192579.1"/>
    <property type="molecule type" value="Genomic_DNA"/>
</dbReference>
<feature type="transmembrane region" description="Helical" evidence="6">
    <location>
        <begin position="17"/>
        <end position="33"/>
    </location>
</feature>
<keyword evidence="4 6" id="KW-1133">Transmembrane helix</keyword>
<evidence type="ECO:0000256" key="4">
    <source>
        <dbReference type="ARBA" id="ARBA00022989"/>
    </source>
</evidence>
<reference evidence="8" key="2">
    <citation type="journal article" date="2023" name="Syst. Appl. Microbiol.">
        <title>Govania unica gen. nov., sp. nov., a rare biosphere bacterium that represents a novel family in the class Alphaproteobacteria.</title>
        <authorList>
            <person name="Vandamme P."/>
            <person name="Peeters C."/>
            <person name="Hettiarachchi A."/>
            <person name="Cnockaert M."/>
            <person name="Carlier A."/>
        </authorList>
    </citation>
    <scope>NUCLEOTIDE SEQUENCE</scope>
    <source>
        <strain evidence="8">LMG 31809</strain>
    </source>
</reference>
<dbReference type="SUPFAM" id="SSF81342">
    <property type="entry name" value="Transmembrane di-heme cytochromes"/>
    <property type="match status" value="1"/>
</dbReference>
<evidence type="ECO:0000256" key="3">
    <source>
        <dbReference type="ARBA" id="ARBA00022692"/>
    </source>
</evidence>
<evidence type="ECO:0000256" key="6">
    <source>
        <dbReference type="SAM" id="Phobius"/>
    </source>
</evidence>
<keyword evidence="9" id="KW-1185">Reference proteome</keyword>
<reference evidence="8" key="1">
    <citation type="submission" date="2022-08" db="EMBL/GenBank/DDBJ databases">
        <authorList>
            <person name="Vandamme P."/>
            <person name="Hettiarachchi A."/>
            <person name="Peeters C."/>
            <person name="Cnockaert M."/>
            <person name="Carlier A."/>
        </authorList>
    </citation>
    <scope>NUCLEOTIDE SEQUENCE</scope>
    <source>
        <strain evidence="8">LMG 31809</strain>
    </source>
</reference>
<dbReference type="GO" id="GO:0009055">
    <property type="term" value="F:electron transfer activity"/>
    <property type="evidence" value="ECO:0007669"/>
    <property type="project" value="InterPro"/>
</dbReference>
<dbReference type="Gene3D" id="1.20.950.20">
    <property type="entry name" value="Transmembrane di-heme cytochromes, Chain C"/>
    <property type="match status" value="1"/>
</dbReference>
<feature type="transmembrane region" description="Helical" evidence="6">
    <location>
        <begin position="201"/>
        <end position="218"/>
    </location>
</feature>
<dbReference type="InterPro" id="IPR051542">
    <property type="entry name" value="Hydrogenase_cytochrome"/>
</dbReference>
<protein>
    <submittedName>
        <fullName evidence="8">Cytochrome b/b6 domain-containing protein</fullName>
    </submittedName>
</protein>
<evidence type="ECO:0000256" key="1">
    <source>
        <dbReference type="ARBA" id="ARBA00004651"/>
    </source>
</evidence>
<evidence type="ECO:0000313" key="8">
    <source>
        <dbReference type="EMBL" id="MDA5192579.1"/>
    </source>
</evidence>
<comment type="subcellular location">
    <subcellularLocation>
        <location evidence="1">Cell membrane</location>
        <topology evidence="1">Multi-pass membrane protein</topology>
    </subcellularLocation>
</comment>
<dbReference type="GO" id="GO:0022904">
    <property type="term" value="P:respiratory electron transport chain"/>
    <property type="evidence" value="ECO:0007669"/>
    <property type="project" value="InterPro"/>
</dbReference>
<dbReference type="AlphaFoldDB" id="A0A9X3TVZ7"/>
<dbReference type="Proteomes" id="UP001141619">
    <property type="component" value="Unassembled WGS sequence"/>
</dbReference>
<evidence type="ECO:0000256" key="2">
    <source>
        <dbReference type="ARBA" id="ARBA00022475"/>
    </source>
</evidence>
<feature type="transmembrane region" description="Helical" evidence="6">
    <location>
        <begin position="99"/>
        <end position="121"/>
    </location>
</feature>
<dbReference type="InterPro" id="IPR016174">
    <property type="entry name" value="Di-haem_cyt_TM"/>
</dbReference>
<organism evidence="8 9">
    <name type="scientific">Govanella unica</name>
    <dbReference type="NCBI Taxonomy" id="2975056"/>
    <lineage>
        <taxon>Bacteria</taxon>
        <taxon>Pseudomonadati</taxon>
        <taxon>Pseudomonadota</taxon>
        <taxon>Alphaproteobacteria</taxon>
        <taxon>Emcibacterales</taxon>
        <taxon>Govanellaceae</taxon>
        <taxon>Govanella</taxon>
    </lineage>
</organism>
<dbReference type="InterPro" id="IPR011577">
    <property type="entry name" value="Cyt_b561_bac/Ni-Hgenase"/>
</dbReference>
<dbReference type="GO" id="GO:0005886">
    <property type="term" value="C:plasma membrane"/>
    <property type="evidence" value="ECO:0007669"/>
    <property type="project" value="UniProtKB-SubCell"/>
</dbReference>